<name>A0A2V3IRK4_9FLOR</name>
<keyword evidence="3" id="KW-1185">Reference proteome</keyword>
<dbReference type="InterPro" id="IPR007263">
    <property type="entry name" value="DCC1-like"/>
</dbReference>
<dbReference type="GO" id="GO:0015035">
    <property type="term" value="F:protein-disulfide reductase activity"/>
    <property type="evidence" value="ECO:0007669"/>
    <property type="project" value="InterPro"/>
</dbReference>
<organism evidence="2 3">
    <name type="scientific">Gracilariopsis chorda</name>
    <dbReference type="NCBI Taxonomy" id="448386"/>
    <lineage>
        <taxon>Eukaryota</taxon>
        <taxon>Rhodophyta</taxon>
        <taxon>Florideophyceae</taxon>
        <taxon>Rhodymeniophycidae</taxon>
        <taxon>Gracilariales</taxon>
        <taxon>Gracilariaceae</taxon>
        <taxon>Gracilariopsis</taxon>
    </lineage>
</organism>
<dbReference type="EMBL" id="NBIV01000094">
    <property type="protein sequence ID" value="PXF44347.1"/>
    <property type="molecule type" value="Genomic_DNA"/>
</dbReference>
<evidence type="ECO:0000313" key="2">
    <source>
        <dbReference type="EMBL" id="PXF44347.1"/>
    </source>
</evidence>
<evidence type="ECO:0008006" key="4">
    <source>
        <dbReference type="Google" id="ProtNLM"/>
    </source>
</evidence>
<dbReference type="Proteomes" id="UP000247409">
    <property type="component" value="Unassembled WGS sequence"/>
</dbReference>
<dbReference type="PANTHER" id="PTHR34290">
    <property type="entry name" value="SI:CH73-390P7.2"/>
    <property type="match status" value="1"/>
</dbReference>
<sequence>MHTGAVYRAAFCSPAGVSLTRHGAGLCSKVNALVVRHAVSNRYIRMQSTQRGSNIVTNPSPSPNKLSSSTPKQDSAEIKLLYDSECPLCVKEVNFLRKRSEQRGNSIAFVDIADADYSAAQNGGVSYEQAMGRIHAITREGEVISGIRVFRRTYEAIGLGWVYAVTRLPVAGWLAERLYNLWADWRLPISGRPPLEQIMRLREEKKNMQIVRIVHILRMRRGKSKQLEIQLCLA</sequence>
<dbReference type="OrthoDB" id="441708at2759"/>
<accession>A0A2V3IRK4</accession>
<gene>
    <name evidence="2" type="ORF">BWQ96_05911</name>
</gene>
<dbReference type="PANTHER" id="PTHR34290:SF2">
    <property type="entry name" value="OS04G0668800 PROTEIN"/>
    <property type="match status" value="1"/>
</dbReference>
<reference evidence="2 3" key="1">
    <citation type="journal article" date="2018" name="Mol. Biol. Evol.">
        <title>Analysis of the draft genome of the red seaweed Gracilariopsis chorda provides insights into genome size evolution in Rhodophyta.</title>
        <authorList>
            <person name="Lee J."/>
            <person name="Yang E.C."/>
            <person name="Graf L."/>
            <person name="Yang J.H."/>
            <person name="Qiu H."/>
            <person name="Zel Zion U."/>
            <person name="Chan C.X."/>
            <person name="Stephens T.G."/>
            <person name="Weber A.P.M."/>
            <person name="Boo G.H."/>
            <person name="Boo S.M."/>
            <person name="Kim K.M."/>
            <person name="Shin Y."/>
            <person name="Jung M."/>
            <person name="Lee S.J."/>
            <person name="Yim H.S."/>
            <person name="Lee J.H."/>
            <person name="Bhattacharya D."/>
            <person name="Yoon H.S."/>
        </authorList>
    </citation>
    <scope>NUCLEOTIDE SEQUENCE [LARGE SCALE GENOMIC DNA]</scope>
    <source>
        <strain evidence="2 3">SKKU-2015</strain>
        <tissue evidence="2">Whole body</tissue>
    </source>
</reference>
<comment type="caution">
    <text evidence="2">The sequence shown here is derived from an EMBL/GenBank/DDBJ whole genome shotgun (WGS) entry which is preliminary data.</text>
</comment>
<feature type="compositionally biased region" description="Low complexity" evidence="1">
    <location>
        <begin position="57"/>
        <end position="72"/>
    </location>
</feature>
<dbReference type="AlphaFoldDB" id="A0A2V3IRK4"/>
<evidence type="ECO:0000256" key="1">
    <source>
        <dbReference type="SAM" id="MobiDB-lite"/>
    </source>
</evidence>
<protein>
    <recommendedName>
        <fullName evidence="4">DUF393 domain-containing protein</fullName>
    </recommendedName>
</protein>
<dbReference type="Pfam" id="PF04134">
    <property type="entry name" value="DCC1-like"/>
    <property type="match status" value="1"/>
</dbReference>
<evidence type="ECO:0000313" key="3">
    <source>
        <dbReference type="Proteomes" id="UP000247409"/>
    </source>
</evidence>
<dbReference type="InterPro" id="IPR044691">
    <property type="entry name" value="DCC1_Trx"/>
</dbReference>
<feature type="region of interest" description="Disordered" evidence="1">
    <location>
        <begin position="50"/>
        <end position="72"/>
    </location>
</feature>
<proteinExistence type="predicted"/>